<feature type="non-terminal residue" evidence="2">
    <location>
        <position position="1"/>
    </location>
</feature>
<protein>
    <submittedName>
        <fullName evidence="2">Prolyl 4-Hydroxylase alpha-subunit, region</fullName>
    </submittedName>
</protein>
<dbReference type="GO" id="GO:0005783">
    <property type="term" value="C:endoplasmic reticulum"/>
    <property type="evidence" value="ECO:0007669"/>
    <property type="project" value="InterPro"/>
</dbReference>
<dbReference type="Gene3D" id="6.10.140.1460">
    <property type="match status" value="1"/>
</dbReference>
<sequence length="72" mass="8614">FLQKIREHNDKTIRDVEKAVKHPINAFLLVKEMITDWNKVMKIMQSNSADDVIRNITRQKTTFKRINYPTEI</sequence>
<dbReference type="AlphaFoldDB" id="A0A238BKP5"/>
<dbReference type="EMBL" id="KZ271057">
    <property type="protein sequence ID" value="OZC05466.1"/>
    <property type="molecule type" value="Genomic_DNA"/>
</dbReference>
<gene>
    <name evidence="2" type="ORF">X798_07560</name>
</gene>
<keyword evidence="3" id="KW-1185">Reference proteome</keyword>
<dbReference type="OrthoDB" id="420380at2759"/>
<dbReference type="InterPro" id="IPR013547">
    <property type="entry name" value="P4H_N"/>
</dbReference>
<organism evidence="2 3">
    <name type="scientific">Onchocerca flexuosa</name>
    <dbReference type="NCBI Taxonomy" id="387005"/>
    <lineage>
        <taxon>Eukaryota</taxon>
        <taxon>Metazoa</taxon>
        <taxon>Ecdysozoa</taxon>
        <taxon>Nematoda</taxon>
        <taxon>Chromadorea</taxon>
        <taxon>Rhabditida</taxon>
        <taxon>Spirurina</taxon>
        <taxon>Spiruromorpha</taxon>
        <taxon>Filarioidea</taxon>
        <taxon>Onchocercidae</taxon>
        <taxon>Onchocerca</taxon>
    </lineage>
</organism>
<dbReference type="Pfam" id="PF08336">
    <property type="entry name" value="P4Ha_N"/>
    <property type="match status" value="1"/>
</dbReference>
<name>A0A238BKP5_9BILA</name>
<dbReference type="GO" id="GO:0004656">
    <property type="term" value="F:procollagen-proline 4-dioxygenase activity"/>
    <property type="evidence" value="ECO:0007669"/>
    <property type="project" value="InterPro"/>
</dbReference>
<evidence type="ECO:0000259" key="1">
    <source>
        <dbReference type="Pfam" id="PF08336"/>
    </source>
</evidence>
<dbReference type="Proteomes" id="UP000242913">
    <property type="component" value="Unassembled WGS sequence"/>
</dbReference>
<evidence type="ECO:0000313" key="2">
    <source>
        <dbReference type="EMBL" id="OZC05466.1"/>
    </source>
</evidence>
<evidence type="ECO:0000313" key="3">
    <source>
        <dbReference type="Proteomes" id="UP000242913"/>
    </source>
</evidence>
<reference evidence="2 3" key="1">
    <citation type="submission" date="2015-12" db="EMBL/GenBank/DDBJ databases">
        <title>Draft genome of the nematode, Onchocerca flexuosa.</title>
        <authorList>
            <person name="Mitreva M."/>
        </authorList>
    </citation>
    <scope>NUCLEOTIDE SEQUENCE [LARGE SCALE GENOMIC DNA]</scope>
    <source>
        <strain evidence="2">Red Deer</strain>
    </source>
</reference>
<feature type="domain" description="Prolyl 4-hydroxylase N-terminal" evidence="1">
    <location>
        <begin position="1"/>
        <end position="61"/>
    </location>
</feature>
<accession>A0A238BKP5</accession>
<proteinExistence type="predicted"/>